<proteinExistence type="inferred from homology"/>
<evidence type="ECO:0000256" key="2">
    <source>
        <dbReference type="ARBA" id="ARBA00022448"/>
    </source>
</evidence>
<evidence type="ECO:0000256" key="3">
    <source>
        <dbReference type="ARBA" id="ARBA00022475"/>
    </source>
</evidence>
<dbReference type="SUPFAM" id="SSF161098">
    <property type="entry name" value="MetI-like"/>
    <property type="match status" value="1"/>
</dbReference>
<evidence type="ECO:0000313" key="10">
    <source>
        <dbReference type="Proteomes" id="UP001141183"/>
    </source>
</evidence>
<feature type="transmembrane region" description="Helical" evidence="7">
    <location>
        <begin position="121"/>
        <end position="140"/>
    </location>
</feature>
<dbReference type="GO" id="GO:0005886">
    <property type="term" value="C:plasma membrane"/>
    <property type="evidence" value="ECO:0007669"/>
    <property type="project" value="UniProtKB-SubCell"/>
</dbReference>
<keyword evidence="2 7" id="KW-0813">Transport</keyword>
<dbReference type="RefSeq" id="WP_111928670.1">
    <property type="nucleotide sequence ID" value="NZ_JADPEJ010000003.1"/>
</dbReference>
<dbReference type="EMBL" id="JAMRYU010000001">
    <property type="protein sequence ID" value="MDC4238807.1"/>
    <property type="molecule type" value="Genomic_DNA"/>
</dbReference>
<feature type="transmembrane region" description="Helical" evidence="7">
    <location>
        <begin position="217"/>
        <end position="238"/>
    </location>
</feature>
<keyword evidence="5 7" id="KW-1133">Transmembrane helix</keyword>
<evidence type="ECO:0000256" key="6">
    <source>
        <dbReference type="ARBA" id="ARBA00023136"/>
    </source>
</evidence>
<keyword evidence="6 7" id="KW-0472">Membrane</keyword>
<evidence type="ECO:0000259" key="8">
    <source>
        <dbReference type="PROSITE" id="PS50928"/>
    </source>
</evidence>
<feature type="transmembrane region" description="Helical" evidence="7">
    <location>
        <begin position="180"/>
        <end position="197"/>
    </location>
</feature>
<keyword evidence="10" id="KW-1185">Reference proteome</keyword>
<organism evidence="9 10">
    <name type="scientific">Clostridium tertium</name>
    <dbReference type="NCBI Taxonomy" id="1559"/>
    <lineage>
        <taxon>Bacteria</taxon>
        <taxon>Bacillati</taxon>
        <taxon>Bacillota</taxon>
        <taxon>Clostridia</taxon>
        <taxon>Eubacteriales</taxon>
        <taxon>Clostridiaceae</taxon>
        <taxon>Clostridium</taxon>
    </lineage>
</organism>
<dbReference type="CDD" id="cd06261">
    <property type="entry name" value="TM_PBP2"/>
    <property type="match status" value="1"/>
</dbReference>
<comment type="caution">
    <text evidence="9">The sequence shown here is derived from an EMBL/GenBank/DDBJ whole genome shotgun (WGS) entry which is preliminary data.</text>
</comment>
<protein>
    <submittedName>
        <fullName evidence="9">ABC transporter permease</fullName>
    </submittedName>
</protein>
<sequence>MTRFKKVYKYIYAISVVLVFWYLLHIILNSFVVPNPIDVLKKLYQVGFKVMSTHLVTSLFRLFVALIITITLGYLIGLLIGINNKIDNLVSPIVYLFFPVPRIAFLPVFMILFGLGNTSKIVLIIAIAIFQIIISVRDGAKEISKELILSAKSLKLSKAQMIKHIYIPATLPRLFTSLRIALGSSIAALFFAENYATKYGIGYYIMNSWIKVDYEGMYAGIILISLLGITMFKIIDILQNRICKWESK</sequence>
<dbReference type="AlphaFoldDB" id="A0A9X4AZH6"/>
<keyword evidence="4 7" id="KW-0812">Transmembrane</keyword>
<feature type="domain" description="ABC transmembrane type-1" evidence="8">
    <location>
        <begin position="55"/>
        <end position="239"/>
    </location>
</feature>
<feature type="transmembrane region" description="Helical" evidence="7">
    <location>
        <begin position="93"/>
        <end position="115"/>
    </location>
</feature>
<dbReference type="PANTHER" id="PTHR30151:SF0">
    <property type="entry name" value="ABC TRANSPORTER PERMEASE PROTEIN MJ0413-RELATED"/>
    <property type="match status" value="1"/>
</dbReference>
<comment type="subcellular location">
    <subcellularLocation>
        <location evidence="1 7">Cell membrane</location>
        <topology evidence="1 7">Multi-pass membrane protein</topology>
    </subcellularLocation>
</comment>
<feature type="transmembrane region" description="Helical" evidence="7">
    <location>
        <begin position="12"/>
        <end position="33"/>
    </location>
</feature>
<dbReference type="Pfam" id="PF00528">
    <property type="entry name" value="BPD_transp_1"/>
    <property type="match status" value="1"/>
</dbReference>
<evidence type="ECO:0000256" key="5">
    <source>
        <dbReference type="ARBA" id="ARBA00022989"/>
    </source>
</evidence>
<dbReference type="InterPro" id="IPR000515">
    <property type="entry name" value="MetI-like"/>
</dbReference>
<evidence type="ECO:0000256" key="7">
    <source>
        <dbReference type="RuleBase" id="RU363032"/>
    </source>
</evidence>
<dbReference type="GO" id="GO:0055085">
    <property type="term" value="P:transmembrane transport"/>
    <property type="evidence" value="ECO:0007669"/>
    <property type="project" value="InterPro"/>
</dbReference>
<reference evidence="9" key="1">
    <citation type="submission" date="2022-05" db="EMBL/GenBank/DDBJ databases">
        <title>Draft genome sequence of Clostridium tertium strain CP3 isolated from Peru.</title>
        <authorList>
            <person name="Hurtado R."/>
            <person name="Lima L."/>
            <person name="Sousa T."/>
            <person name="Jaiswal A.K."/>
            <person name="Tiwari S."/>
            <person name="Maturrano L."/>
            <person name="Brenig B."/>
            <person name="Azevedo V."/>
        </authorList>
    </citation>
    <scope>NUCLEOTIDE SEQUENCE</scope>
    <source>
        <strain evidence="9">CP3</strain>
    </source>
</reference>
<feature type="transmembrane region" description="Helical" evidence="7">
    <location>
        <begin position="59"/>
        <end position="81"/>
    </location>
</feature>
<dbReference type="Gene3D" id="1.10.3720.10">
    <property type="entry name" value="MetI-like"/>
    <property type="match status" value="1"/>
</dbReference>
<evidence type="ECO:0000313" key="9">
    <source>
        <dbReference type="EMBL" id="MDC4238807.1"/>
    </source>
</evidence>
<name>A0A9X4AZH6_9CLOT</name>
<keyword evidence="3" id="KW-1003">Cell membrane</keyword>
<dbReference type="InterPro" id="IPR035906">
    <property type="entry name" value="MetI-like_sf"/>
</dbReference>
<dbReference type="PANTHER" id="PTHR30151">
    <property type="entry name" value="ALKANE SULFONATE ABC TRANSPORTER-RELATED, MEMBRANE SUBUNIT"/>
    <property type="match status" value="1"/>
</dbReference>
<accession>A0A9X4AZH6</accession>
<dbReference type="Proteomes" id="UP001141183">
    <property type="component" value="Unassembled WGS sequence"/>
</dbReference>
<evidence type="ECO:0000256" key="4">
    <source>
        <dbReference type="ARBA" id="ARBA00022692"/>
    </source>
</evidence>
<evidence type="ECO:0000256" key="1">
    <source>
        <dbReference type="ARBA" id="ARBA00004651"/>
    </source>
</evidence>
<comment type="similarity">
    <text evidence="7">Belongs to the binding-protein-dependent transport system permease family.</text>
</comment>
<dbReference type="PROSITE" id="PS50928">
    <property type="entry name" value="ABC_TM1"/>
    <property type="match status" value="1"/>
</dbReference>
<gene>
    <name evidence="9" type="ORF">NE398_01305</name>
</gene>